<dbReference type="InterPro" id="IPR004625">
    <property type="entry name" value="PyrdxlKinase"/>
</dbReference>
<keyword evidence="9" id="KW-1185">Reference proteome</keyword>
<organism evidence="8 9">
    <name type="scientific">Zancudomyces culisetae</name>
    <name type="common">Gut fungus</name>
    <name type="synonym">Smittium culisetae</name>
    <dbReference type="NCBI Taxonomy" id="1213189"/>
    <lineage>
        <taxon>Eukaryota</taxon>
        <taxon>Fungi</taxon>
        <taxon>Fungi incertae sedis</taxon>
        <taxon>Zoopagomycota</taxon>
        <taxon>Kickxellomycotina</taxon>
        <taxon>Harpellomycetes</taxon>
        <taxon>Harpellales</taxon>
        <taxon>Legeriomycetaceae</taxon>
        <taxon>Zancudomyces</taxon>
    </lineage>
</organism>
<dbReference type="OrthoDB" id="2104723at2759"/>
<dbReference type="EMBL" id="LSSK01000025">
    <property type="protein sequence ID" value="OMH85988.1"/>
    <property type="molecule type" value="Genomic_DNA"/>
</dbReference>
<dbReference type="SUPFAM" id="SSF53613">
    <property type="entry name" value="Ribokinase-like"/>
    <property type="match status" value="1"/>
</dbReference>
<reference evidence="9" key="1">
    <citation type="submission" date="2017-01" db="EMBL/GenBank/DDBJ databases">
        <authorList>
            <person name="Wang Y."/>
            <person name="White M."/>
            <person name="Kvist S."/>
            <person name="Moncalvo J.-M."/>
        </authorList>
    </citation>
    <scope>NUCLEOTIDE SEQUENCE [LARGE SCALE GENOMIC DNA]</scope>
    <source>
        <strain evidence="9">COL-18-3</strain>
    </source>
</reference>
<dbReference type="GO" id="GO:0005524">
    <property type="term" value="F:ATP binding"/>
    <property type="evidence" value="ECO:0007669"/>
    <property type="project" value="UniProtKB-KW"/>
</dbReference>
<dbReference type="Proteomes" id="UP000188320">
    <property type="component" value="Unassembled WGS sequence"/>
</dbReference>
<proteinExistence type="inferred from homology"/>
<evidence type="ECO:0000313" key="9">
    <source>
        <dbReference type="Proteomes" id="UP000188320"/>
    </source>
</evidence>
<dbReference type="AlphaFoldDB" id="A0A1R1PYF8"/>
<evidence type="ECO:0000256" key="4">
    <source>
        <dbReference type="ARBA" id="ARBA00022741"/>
    </source>
</evidence>
<evidence type="ECO:0000259" key="7">
    <source>
        <dbReference type="Pfam" id="PF08543"/>
    </source>
</evidence>
<keyword evidence="4" id="KW-0547">Nucleotide-binding</keyword>
<dbReference type="Gene3D" id="3.40.1190.20">
    <property type="match status" value="1"/>
</dbReference>
<evidence type="ECO:0000313" key="8">
    <source>
        <dbReference type="EMBL" id="OMH85988.1"/>
    </source>
</evidence>
<keyword evidence="6" id="KW-0067">ATP-binding</keyword>
<sequence>MPSVDNSEKTIKVLSVQSHVVSGYVGNRAATFPMQYLGLDVDVINTVQFSNHTQYEGFSGQAFGAQHVLDLFNMVSKNGLHDYDFLLSGYMGTAENVDAVKEICQRLRENNKKLFFVLDTVLGDYGSLYVPEALIGLYKKVLCPLASLVTPNQFEAELLTDRKIKVLQDAVDVINDLHDIGIPNVVVTSAELEDVHDESLGAEVEKQLHLIGSQLVVNCKCSGSDCGDCKNCYTRQMFIISFPFLSGYFTGAGDLFCSLLLARIANILQTKTHDANATKKCGGMGCVGGRGILGEGDLVQACERALATQATIIKATHDYQQSTGVPAPEGLDRSQRKNQMVKGFELRLIPNREYIANPKVIYKARKL</sequence>
<dbReference type="GO" id="GO:0009443">
    <property type="term" value="P:pyridoxal 5'-phosphate salvage"/>
    <property type="evidence" value="ECO:0007669"/>
    <property type="project" value="InterPro"/>
</dbReference>
<gene>
    <name evidence="8" type="ORF">AX774_g452</name>
</gene>
<evidence type="ECO:0000256" key="5">
    <source>
        <dbReference type="ARBA" id="ARBA00022777"/>
    </source>
</evidence>
<keyword evidence="5 8" id="KW-0418">Kinase</keyword>
<evidence type="ECO:0000256" key="2">
    <source>
        <dbReference type="ARBA" id="ARBA00012104"/>
    </source>
</evidence>
<dbReference type="GO" id="GO:0008478">
    <property type="term" value="F:pyridoxal kinase activity"/>
    <property type="evidence" value="ECO:0007669"/>
    <property type="project" value="UniProtKB-EC"/>
</dbReference>
<feature type="domain" description="Pyridoxamine kinase/Phosphomethylpyrimidine kinase" evidence="7">
    <location>
        <begin position="92"/>
        <end position="216"/>
    </location>
</feature>
<dbReference type="InterPro" id="IPR013749">
    <property type="entry name" value="PM/HMP-P_kinase-1"/>
</dbReference>
<accession>A0A1R1PYF8</accession>
<dbReference type="GO" id="GO:0005829">
    <property type="term" value="C:cytosol"/>
    <property type="evidence" value="ECO:0007669"/>
    <property type="project" value="TreeGrafter"/>
</dbReference>
<dbReference type="PANTHER" id="PTHR10534:SF2">
    <property type="entry name" value="PYRIDOXAL KINASE"/>
    <property type="match status" value="1"/>
</dbReference>
<comment type="caution">
    <text evidence="8">The sequence shown here is derived from an EMBL/GenBank/DDBJ whole genome shotgun (WGS) entry which is preliminary data.</text>
</comment>
<evidence type="ECO:0000256" key="1">
    <source>
        <dbReference type="ARBA" id="ARBA00008805"/>
    </source>
</evidence>
<name>A0A1R1PYF8_ZANCU</name>
<dbReference type="NCBIfam" id="TIGR00687">
    <property type="entry name" value="pyridox_kin"/>
    <property type="match status" value="1"/>
</dbReference>
<dbReference type="Pfam" id="PF08543">
    <property type="entry name" value="Phos_pyr_kin"/>
    <property type="match status" value="1"/>
</dbReference>
<keyword evidence="3" id="KW-0808">Transferase</keyword>
<dbReference type="CDD" id="cd01173">
    <property type="entry name" value="pyridoxal_pyridoxamine_kinase"/>
    <property type="match status" value="1"/>
</dbReference>
<dbReference type="InterPro" id="IPR029056">
    <property type="entry name" value="Ribokinase-like"/>
</dbReference>
<protein>
    <recommendedName>
        <fullName evidence="2">pyridoxal kinase</fullName>
        <ecNumber evidence="2">2.7.1.35</ecNumber>
    </recommendedName>
</protein>
<evidence type="ECO:0000256" key="6">
    <source>
        <dbReference type="ARBA" id="ARBA00022840"/>
    </source>
</evidence>
<dbReference type="EC" id="2.7.1.35" evidence="2"/>
<comment type="similarity">
    <text evidence="1">Belongs to the pyridoxine kinase family.</text>
</comment>
<evidence type="ECO:0000256" key="3">
    <source>
        <dbReference type="ARBA" id="ARBA00022679"/>
    </source>
</evidence>
<dbReference type="PANTHER" id="PTHR10534">
    <property type="entry name" value="PYRIDOXAL KINASE"/>
    <property type="match status" value="1"/>
</dbReference>